<dbReference type="Proteomes" id="UP000198994">
    <property type="component" value="Unassembled WGS sequence"/>
</dbReference>
<keyword evidence="6" id="KW-0677">Repeat</keyword>
<dbReference type="GO" id="GO:0009395">
    <property type="term" value="P:phospholipid catabolic process"/>
    <property type="evidence" value="ECO:0007669"/>
    <property type="project" value="TreeGrafter"/>
</dbReference>
<evidence type="ECO:0000256" key="5">
    <source>
        <dbReference type="ARBA" id="ARBA00022525"/>
    </source>
</evidence>
<dbReference type="AlphaFoldDB" id="A0A1G7IJJ7"/>
<dbReference type="PANTHER" id="PTHR18896:SF76">
    <property type="entry name" value="PHOSPHOLIPASE"/>
    <property type="match status" value="1"/>
</dbReference>
<keyword evidence="12" id="KW-1185">Reference proteome</keyword>
<dbReference type="GO" id="GO:0004630">
    <property type="term" value="F:phospholipase D activity"/>
    <property type="evidence" value="ECO:0007669"/>
    <property type="project" value="UniProtKB-EC"/>
</dbReference>
<dbReference type="EMBL" id="FNAV01000013">
    <property type="protein sequence ID" value="SDF12813.1"/>
    <property type="molecule type" value="Genomic_DNA"/>
</dbReference>
<keyword evidence="5" id="KW-0964">Secreted</keyword>
<evidence type="ECO:0000313" key="12">
    <source>
        <dbReference type="Proteomes" id="UP000198994"/>
    </source>
</evidence>
<dbReference type="PROSITE" id="PS50035">
    <property type="entry name" value="PLD"/>
    <property type="match status" value="2"/>
</dbReference>
<dbReference type="InterPro" id="IPR025202">
    <property type="entry name" value="PLD-like_dom"/>
</dbReference>
<dbReference type="SMART" id="SM00155">
    <property type="entry name" value="PLDc"/>
    <property type="match status" value="2"/>
</dbReference>
<dbReference type="SUPFAM" id="SSF56024">
    <property type="entry name" value="Phospholipase D/nuclease"/>
    <property type="match status" value="2"/>
</dbReference>
<keyword evidence="8" id="KW-0443">Lipid metabolism</keyword>
<evidence type="ECO:0000256" key="4">
    <source>
        <dbReference type="ARBA" id="ARBA00018392"/>
    </source>
</evidence>
<comment type="subcellular location">
    <subcellularLocation>
        <location evidence="3">Secreted</location>
    </subcellularLocation>
</comment>
<dbReference type="InterPro" id="IPR001736">
    <property type="entry name" value="PLipase_D/transphosphatidylase"/>
</dbReference>
<evidence type="ECO:0000256" key="1">
    <source>
        <dbReference type="ARBA" id="ARBA00000798"/>
    </source>
</evidence>
<evidence type="ECO:0000256" key="9">
    <source>
        <dbReference type="ARBA" id="ARBA00029594"/>
    </source>
</evidence>
<dbReference type="PANTHER" id="PTHR18896">
    <property type="entry name" value="PHOSPHOLIPASE D"/>
    <property type="match status" value="1"/>
</dbReference>
<keyword evidence="7" id="KW-0378">Hydrolase</keyword>
<proteinExistence type="predicted"/>
<dbReference type="CDD" id="cd09105">
    <property type="entry name" value="PLDc_vPLD1_2_like_2"/>
    <property type="match status" value="1"/>
</dbReference>
<dbReference type="GO" id="GO:0005576">
    <property type="term" value="C:extracellular region"/>
    <property type="evidence" value="ECO:0007669"/>
    <property type="project" value="UniProtKB-SubCell"/>
</dbReference>
<reference evidence="12" key="1">
    <citation type="submission" date="2016-10" db="EMBL/GenBank/DDBJ databases">
        <authorList>
            <person name="Varghese N."/>
            <person name="Submissions S."/>
        </authorList>
    </citation>
    <scope>NUCLEOTIDE SEQUENCE [LARGE SCALE GENOMIC DNA]</scope>
    <source>
        <strain evidence="12">DSM 10146</strain>
    </source>
</reference>
<name>A0A1G7IJJ7_9RHOB</name>
<comment type="function">
    <text evidence="2">Could be a virulence factor.</text>
</comment>
<dbReference type="STRING" id="282683.SAMN04488105_1134"/>
<protein>
    <recommendedName>
        <fullName evidence="4">Phospholipase D</fullName>
    </recommendedName>
    <alternativeName>
        <fullName evidence="9">Choline phosphatase</fullName>
    </alternativeName>
</protein>
<accession>A0A1G7IJJ7</accession>
<dbReference type="InterPro" id="IPR015679">
    <property type="entry name" value="PLipase_D_fam"/>
</dbReference>
<feature type="domain" description="PLD phosphodiesterase" evidence="10">
    <location>
        <begin position="154"/>
        <end position="181"/>
    </location>
</feature>
<comment type="catalytic activity">
    <reaction evidence="1">
        <text>a 1,2-diacyl-sn-glycero-3-phosphocholine + H2O = a 1,2-diacyl-sn-glycero-3-phosphate + choline + H(+)</text>
        <dbReference type="Rhea" id="RHEA:14445"/>
        <dbReference type="ChEBI" id="CHEBI:15354"/>
        <dbReference type="ChEBI" id="CHEBI:15377"/>
        <dbReference type="ChEBI" id="CHEBI:15378"/>
        <dbReference type="ChEBI" id="CHEBI:57643"/>
        <dbReference type="ChEBI" id="CHEBI:58608"/>
        <dbReference type="EC" id="3.1.4.4"/>
    </reaction>
</comment>
<dbReference type="Pfam" id="PF13091">
    <property type="entry name" value="PLDc_2"/>
    <property type="match status" value="1"/>
</dbReference>
<evidence type="ECO:0000259" key="10">
    <source>
        <dbReference type="PROSITE" id="PS50035"/>
    </source>
</evidence>
<gene>
    <name evidence="11" type="ORF">SAMN04488105_1134</name>
</gene>
<sequence>MTLTSLITASEGFPALERLAASAREELVLSFRIFDPRTKLRSPELRERGLETSADLLAMIARRGVRIRMLLSDFDPVFTSDLHRLAWSSASGFASVLQGDARVICAPHGQMAGPLWRVMMRGRIMRMLNKLRSDEPTRLTPVQRSLLEGPVPLRPVTIHQKFAVADSARCIIGGLDVNERRYDDFEHDQPAEETWHDVSMQVDDADFAAALRLHFSETWNAALDCGSPCLNGTAERMPTDVRPQTSPDLRLVRTVSSPCPGPLRLAPRASVQEHEKAMIALIGEAQHHIYIETQFLRHRPIVDALVRAGERIADLQLVIILPPAAERVLFNSDVGWDARHGHALQTEAAQRLGKIYGDRLAMISPGQTRPAEEGAADMLDAGPIYVHSKVIVVDDRVGMVGSANLNGRSMRWDTEASVLFRRPEDAKALRERLATKWLGPRLGAQSTVLAKTWRQAALANAAVPPEEREGFALPYPSASGRKFSRFVPVLPADMF</sequence>
<evidence type="ECO:0000313" key="11">
    <source>
        <dbReference type="EMBL" id="SDF12813.1"/>
    </source>
</evidence>
<organism evidence="11 12">
    <name type="scientific">Salipiger thiooxidans</name>
    <dbReference type="NCBI Taxonomy" id="282683"/>
    <lineage>
        <taxon>Bacteria</taxon>
        <taxon>Pseudomonadati</taxon>
        <taxon>Pseudomonadota</taxon>
        <taxon>Alphaproteobacteria</taxon>
        <taxon>Rhodobacterales</taxon>
        <taxon>Roseobacteraceae</taxon>
        <taxon>Salipiger</taxon>
    </lineage>
</organism>
<evidence type="ECO:0000256" key="6">
    <source>
        <dbReference type="ARBA" id="ARBA00022737"/>
    </source>
</evidence>
<dbReference type="OrthoDB" id="8828485at2"/>
<feature type="domain" description="PLD phosphodiesterase" evidence="10">
    <location>
        <begin position="382"/>
        <end position="409"/>
    </location>
</feature>
<dbReference type="RefSeq" id="WP_089961993.1">
    <property type="nucleotide sequence ID" value="NZ_FNAV01000013.1"/>
</dbReference>
<evidence type="ECO:0000256" key="8">
    <source>
        <dbReference type="ARBA" id="ARBA00023098"/>
    </source>
</evidence>
<evidence type="ECO:0000256" key="7">
    <source>
        <dbReference type="ARBA" id="ARBA00022801"/>
    </source>
</evidence>
<dbReference type="Gene3D" id="3.30.870.10">
    <property type="entry name" value="Endonuclease Chain A"/>
    <property type="match status" value="2"/>
</dbReference>
<evidence type="ECO:0000256" key="2">
    <source>
        <dbReference type="ARBA" id="ARBA00003145"/>
    </source>
</evidence>
<evidence type="ECO:0000256" key="3">
    <source>
        <dbReference type="ARBA" id="ARBA00004613"/>
    </source>
</evidence>